<evidence type="ECO:0000256" key="1">
    <source>
        <dbReference type="ARBA" id="ARBA00012513"/>
    </source>
</evidence>
<dbReference type="RefSeq" id="WP_251796743.1">
    <property type="nucleotide sequence ID" value="NZ_JAMQOL010000006.1"/>
</dbReference>
<dbReference type="PROSITE" id="PS50011">
    <property type="entry name" value="PROTEIN_KINASE_DOM"/>
    <property type="match status" value="1"/>
</dbReference>
<evidence type="ECO:0000259" key="10">
    <source>
        <dbReference type="PROSITE" id="PS50011"/>
    </source>
</evidence>
<keyword evidence="5 11" id="KW-0418">Kinase</keyword>
<feature type="region of interest" description="Disordered" evidence="8">
    <location>
        <begin position="310"/>
        <end position="338"/>
    </location>
</feature>
<dbReference type="GO" id="GO:0016301">
    <property type="term" value="F:kinase activity"/>
    <property type="evidence" value="ECO:0007669"/>
    <property type="project" value="UniProtKB-KW"/>
</dbReference>
<evidence type="ECO:0000256" key="7">
    <source>
        <dbReference type="PROSITE-ProRule" id="PRU10141"/>
    </source>
</evidence>
<dbReference type="SMART" id="SM00220">
    <property type="entry name" value="S_TKc"/>
    <property type="match status" value="1"/>
</dbReference>
<keyword evidence="2" id="KW-0723">Serine/threonine-protein kinase</keyword>
<keyword evidence="9" id="KW-0812">Transmembrane</keyword>
<evidence type="ECO:0000256" key="5">
    <source>
        <dbReference type="ARBA" id="ARBA00022777"/>
    </source>
</evidence>
<comment type="caution">
    <text evidence="11">The sequence shown here is derived from an EMBL/GenBank/DDBJ whole genome shotgun (WGS) entry which is preliminary data.</text>
</comment>
<dbReference type="PROSITE" id="PS00108">
    <property type="entry name" value="PROTEIN_KINASE_ST"/>
    <property type="match status" value="1"/>
</dbReference>
<feature type="compositionally biased region" description="Low complexity" evidence="8">
    <location>
        <begin position="417"/>
        <end position="431"/>
    </location>
</feature>
<accession>A0ABT0XTA7</accession>
<keyword evidence="6 7" id="KW-0067">ATP-binding</keyword>
<dbReference type="Pfam" id="PF00069">
    <property type="entry name" value="Pkinase"/>
    <property type="match status" value="1"/>
</dbReference>
<dbReference type="CDD" id="cd14014">
    <property type="entry name" value="STKc_PknB_like"/>
    <property type="match status" value="1"/>
</dbReference>
<feature type="region of interest" description="Disordered" evidence="8">
    <location>
        <begin position="417"/>
        <end position="495"/>
    </location>
</feature>
<evidence type="ECO:0000256" key="9">
    <source>
        <dbReference type="SAM" id="Phobius"/>
    </source>
</evidence>
<keyword evidence="9" id="KW-0472">Membrane</keyword>
<organism evidence="11 12">
    <name type="scientific">Paractinoplanes hotanensis</name>
    <dbReference type="NCBI Taxonomy" id="2906497"/>
    <lineage>
        <taxon>Bacteria</taxon>
        <taxon>Bacillati</taxon>
        <taxon>Actinomycetota</taxon>
        <taxon>Actinomycetes</taxon>
        <taxon>Micromonosporales</taxon>
        <taxon>Micromonosporaceae</taxon>
        <taxon>Paractinoplanes</taxon>
    </lineage>
</organism>
<dbReference type="Gene3D" id="1.10.510.10">
    <property type="entry name" value="Transferase(Phosphotransferase) domain 1"/>
    <property type="match status" value="1"/>
</dbReference>
<dbReference type="PANTHER" id="PTHR43289">
    <property type="entry name" value="MITOGEN-ACTIVATED PROTEIN KINASE KINASE KINASE 20-RELATED"/>
    <property type="match status" value="1"/>
</dbReference>
<feature type="domain" description="Protein kinase" evidence="10">
    <location>
        <begin position="11"/>
        <end position="261"/>
    </location>
</feature>
<keyword evidence="9" id="KW-1133">Transmembrane helix</keyword>
<evidence type="ECO:0000256" key="4">
    <source>
        <dbReference type="ARBA" id="ARBA00022741"/>
    </source>
</evidence>
<dbReference type="InterPro" id="IPR017441">
    <property type="entry name" value="Protein_kinase_ATP_BS"/>
</dbReference>
<name>A0ABT0XTA7_9ACTN</name>
<dbReference type="SUPFAM" id="SSF56112">
    <property type="entry name" value="Protein kinase-like (PK-like)"/>
    <property type="match status" value="1"/>
</dbReference>
<dbReference type="EMBL" id="JAMQOL010000006">
    <property type="protein sequence ID" value="MCM4076865.1"/>
    <property type="molecule type" value="Genomic_DNA"/>
</dbReference>
<evidence type="ECO:0000313" key="11">
    <source>
        <dbReference type="EMBL" id="MCM4076865.1"/>
    </source>
</evidence>
<feature type="transmembrane region" description="Helical" evidence="9">
    <location>
        <begin position="367"/>
        <end position="387"/>
    </location>
</feature>
<dbReference type="PANTHER" id="PTHR43289:SF6">
    <property type="entry name" value="SERINE_THREONINE-PROTEIN KINASE NEKL-3"/>
    <property type="match status" value="1"/>
</dbReference>
<dbReference type="Proteomes" id="UP001523216">
    <property type="component" value="Unassembled WGS sequence"/>
</dbReference>
<reference evidence="11 12" key="1">
    <citation type="submission" date="2022-06" db="EMBL/GenBank/DDBJ databases">
        <title>Actinoplanes abujensis sp. nov., isolated from Nigerian arid soil.</title>
        <authorList>
            <person name="Ding P."/>
        </authorList>
    </citation>
    <scope>NUCLEOTIDE SEQUENCE [LARGE SCALE GENOMIC DNA]</scope>
    <source>
        <strain evidence="12">TRM88002</strain>
    </source>
</reference>
<proteinExistence type="predicted"/>
<keyword evidence="3" id="KW-0808">Transferase</keyword>
<dbReference type="EC" id="2.7.11.1" evidence="1"/>
<sequence length="558" mass="57559">MEVRQALGGRYTLLSELGRGGMAVVWRARDEVLGRPVAVKVLAGRFAGDPQSRARIREEARSAATLSHPNIAQVYDYGEADHLPYVVMELVNGPTLQQRASSGPLPPRTIFRICGEVAAALAAAHEHGLAHRDIKMANIMVTPTGVKVVDFGIAAAVGPAAPEDRLVGTPAYLAPERLTGDAVEPASDIYALGVLLYRLLAHESPWSVESTTQMLEAHVYVEPAPLPQLPGVPAAVAELVDCCLRKDPAMRPTATEVAATLGDAAEAAAADVVREDDEPTSVRVPRPAPPAEALRYRAQPTVVARPNDRPIVAGAPATRGNLGESSRFDRPHNSVWPATALDRPARGSRRRFETGLAGGPAVSRKQLLAGGAVAVVAAAGLVIWLVVAGSEAEKQQQDAGAPVLPVVPTTTVSAPVGSTAGASWPGGAAPAVTGEPGRGVIVGSGPVPSRAPSAAQPGSPDVTRPPSPSTSGEPSLSPSAVAPPPGKRLESPGGAVRATCAQGKATLTEPEPADGFTAQFIEAGPAFTARILFTGAKAKYRMAVTCVGETPTPVVLPL</sequence>
<dbReference type="InterPro" id="IPR000719">
    <property type="entry name" value="Prot_kinase_dom"/>
</dbReference>
<protein>
    <recommendedName>
        <fullName evidence="1">non-specific serine/threonine protein kinase</fullName>
        <ecNumber evidence="1">2.7.11.1</ecNumber>
    </recommendedName>
</protein>
<dbReference type="PROSITE" id="PS00107">
    <property type="entry name" value="PROTEIN_KINASE_ATP"/>
    <property type="match status" value="1"/>
</dbReference>
<dbReference type="InterPro" id="IPR011009">
    <property type="entry name" value="Kinase-like_dom_sf"/>
</dbReference>
<feature type="binding site" evidence="7">
    <location>
        <position position="40"/>
    </location>
    <ligand>
        <name>ATP</name>
        <dbReference type="ChEBI" id="CHEBI:30616"/>
    </ligand>
</feature>
<dbReference type="Gene3D" id="3.30.200.20">
    <property type="entry name" value="Phosphorylase Kinase, domain 1"/>
    <property type="match status" value="1"/>
</dbReference>
<evidence type="ECO:0000256" key="6">
    <source>
        <dbReference type="ARBA" id="ARBA00022840"/>
    </source>
</evidence>
<evidence type="ECO:0000256" key="2">
    <source>
        <dbReference type="ARBA" id="ARBA00022527"/>
    </source>
</evidence>
<keyword evidence="4 7" id="KW-0547">Nucleotide-binding</keyword>
<evidence type="ECO:0000313" key="12">
    <source>
        <dbReference type="Proteomes" id="UP001523216"/>
    </source>
</evidence>
<gene>
    <name evidence="11" type="ORF">LXN57_04710</name>
</gene>
<evidence type="ECO:0000256" key="8">
    <source>
        <dbReference type="SAM" id="MobiDB-lite"/>
    </source>
</evidence>
<keyword evidence="12" id="KW-1185">Reference proteome</keyword>
<evidence type="ECO:0000256" key="3">
    <source>
        <dbReference type="ARBA" id="ARBA00022679"/>
    </source>
</evidence>
<dbReference type="InterPro" id="IPR008271">
    <property type="entry name" value="Ser/Thr_kinase_AS"/>
</dbReference>